<feature type="repeat" description="TPR" evidence="1">
    <location>
        <begin position="584"/>
        <end position="617"/>
    </location>
</feature>
<dbReference type="Gene3D" id="3.90.550.10">
    <property type="entry name" value="Spore Coat Polysaccharide Biosynthesis Protein SpsA, Chain A"/>
    <property type="match status" value="1"/>
</dbReference>
<accession>A0AAV3XJK5</accession>
<evidence type="ECO:0000256" key="1">
    <source>
        <dbReference type="PROSITE-ProRule" id="PRU00339"/>
    </source>
</evidence>
<evidence type="ECO:0000313" key="2">
    <source>
        <dbReference type="EMBL" id="GET42080.1"/>
    </source>
</evidence>
<proteinExistence type="predicted"/>
<dbReference type="PROSITE" id="PS50005">
    <property type="entry name" value="TPR"/>
    <property type="match status" value="1"/>
</dbReference>
<evidence type="ECO:0000313" key="3">
    <source>
        <dbReference type="Proteomes" id="UP001050975"/>
    </source>
</evidence>
<dbReference type="SUPFAM" id="SSF48452">
    <property type="entry name" value="TPR-like"/>
    <property type="match status" value="1"/>
</dbReference>
<protein>
    <submittedName>
        <fullName evidence="2">Macrocin-O-methyltransferase domain protein</fullName>
    </submittedName>
</protein>
<keyword evidence="1" id="KW-0802">TPR repeat</keyword>
<dbReference type="InterPro" id="IPR008884">
    <property type="entry name" value="TylF_MeTrfase"/>
</dbReference>
<dbReference type="SUPFAM" id="SSF53335">
    <property type="entry name" value="S-adenosyl-L-methionine-dependent methyltransferases"/>
    <property type="match status" value="1"/>
</dbReference>
<dbReference type="RefSeq" id="WP_226589044.1">
    <property type="nucleotide sequence ID" value="NZ_BLAY01000147.1"/>
</dbReference>
<gene>
    <name evidence="2" type="ORF">MiSe_68940</name>
</gene>
<dbReference type="Proteomes" id="UP001050975">
    <property type="component" value="Unassembled WGS sequence"/>
</dbReference>
<dbReference type="InterPro" id="IPR011990">
    <property type="entry name" value="TPR-like_helical_dom_sf"/>
</dbReference>
<reference evidence="2" key="1">
    <citation type="submission" date="2019-10" db="EMBL/GenBank/DDBJ databases">
        <title>Draft genome sequece of Microseira wollei NIES-4236.</title>
        <authorList>
            <person name="Yamaguchi H."/>
            <person name="Suzuki S."/>
            <person name="Kawachi M."/>
        </authorList>
    </citation>
    <scope>NUCLEOTIDE SEQUENCE</scope>
    <source>
        <strain evidence="2">NIES-4236</strain>
    </source>
</reference>
<sequence length="1061" mass="120133">MEIIITAANANYFELVQGTVLSIREKPQGRNAIVGFFDLGCTPEQLQWLQERVNIIKQPDWEFNFPSINEAPTHLKGLLARPFLRKYFPNFDIYLWIDADAWIQDWKAVDLFIQGAKRRGLAVVPEIDRGSHIQYGSLSGYWRTTYGWYKKAFGDEEAEKFYSYPMVNAGIFALHKDAPHWEVWQESIDRAIQNFVCTMTDQIALNYSIYNCGLFAETEMLPAWCNWTCHFGLPAWDREKSCLVEPFLPHTPLGIIHLTGEKHDRLNLVSTDMDLVEGSLRYSEISLKDKQTITSSLLPVGDYVSPGFKIIQPDRCFPNMIIGDTSGCPWPYLRREIPHNWYADKRHPYIGFVSRDEAHILYNTALKFKGKKVLEIGCWMGWSACHLALAGVELDVIDPILEKPEFYESVSNSLQAAGVLDSVRLIPGYSPEKVEEIATEFQRKWSLIFIDGNHDAPGPLNDAIICETLAEADALILFHDLASPDVAQGLDYLKQRGWNTMIYQTMQIMGVAWRGNVEPVIHQPDPKIEWHLPEHLQHHPVSGTNKPQIGKQDFSLERLIKLVDKVESEVRQLNITEEVDVKQAIEFNQQGREFFIQGDFNRALVAFKNAGKLNPSSGIANKYLSQLYWQTGDFAASLKHYLLAKSGHGVLSDREIDEFQNLLAAIRPFTLLSEARLFSLYTLARQICIDDIPGNFVECGTCKGGSAALLAFAIKRYSLRPRMLYAFDTFEGMPDPTDVDKHNGIPANDTGLGVGTLKAPIIEGLDVVCQALDVRDIVVPVQGLFASTLPESKSKIADIALLHADGDWYESTMDIFNNLFAQVVDDGVIQIDDYGFWEGCRKAIHEFERSQNMSFPLVRIDETGVWFRKADATVSECDLWRTIWYLAEAAEKIGDTVLAEKVARATLKLLPGLVAGEAMLARLQKIPELNLRAINLIIFPDWTQPEELLLQELESIIRVLLTHPERSRITLLVETSNISKDSADLAISDVVMKILYEEELDVDESPEISFVSHQVMEQNQWEALRSLIHTRIIMNNENRMAITASGLAAVPSCDIASFRER</sequence>
<organism evidence="2 3">
    <name type="scientific">Microseira wollei NIES-4236</name>
    <dbReference type="NCBI Taxonomy" id="2530354"/>
    <lineage>
        <taxon>Bacteria</taxon>
        <taxon>Bacillati</taxon>
        <taxon>Cyanobacteriota</taxon>
        <taxon>Cyanophyceae</taxon>
        <taxon>Oscillatoriophycideae</taxon>
        <taxon>Aerosakkonematales</taxon>
        <taxon>Aerosakkonemataceae</taxon>
        <taxon>Microseira</taxon>
    </lineage>
</organism>
<dbReference type="PANTHER" id="PTHR40036">
    <property type="entry name" value="MACROCIN O-METHYLTRANSFERASE"/>
    <property type="match status" value="1"/>
</dbReference>
<name>A0AAV3XJK5_9CYAN</name>
<dbReference type="InterPro" id="IPR029044">
    <property type="entry name" value="Nucleotide-diphossugar_trans"/>
</dbReference>
<dbReference type="Gene3D" id="3.40.50.150">
    <property type="entry name" value="Vaccinia Virus protein VP39"/>
    <property type="match status" value="2"/>
</dbReference>
<dbReference type="PANTHER" id="PTHR40036:SF1">
    <property type="entry name" value="MACROCIN O-METHYLTRANSFERASE"/>
    <property type="match status" value="1"/>
</dbReference>
<dbReference type="Pfam" id="PF05711">
    <property type="entry name" value="TylF"/>
    <property type="match status" value="1"/>
</dbReference>
<dbReference type="InterPro" id="IPR029063">
    <property type="entry name" value="SAM-dependent_MTases_sf"/>
</dbReference>
<dbReference type="Pfam" id="PF13578">
    <property type="entry name" value="Methyltransf_24"/>
    <property type="match status" value="1"/>
</dbReference>
<keyword evidence="3" id="KW-1185">Reference proteome</keyword>
<dbReference type="InterPro" id="IPR019734">
    <property type="entry name" value="TPR_rpt"/>
</dbReference>
<dbReference type="EMBL" id="BLAY01000147">
    <property type="protein sequence ID" value="GET42080.1"/>
    <property type="molecule type" value="Genomic_DNA"/>
</dbReference>
<dbReference type="Gene3D" id="1.25.40.10">
    <property type="entry name" value="Tetratricopeptide repeat domain"/>
    <property type="match status" value="1"/>
</dbReference>
<comment type="caution">
    <text evidence="2">The sequence shown here is derived from an EMBL/GenBank/DDBJ whole genome shotgun (WGS) entry which is preliminary data.</text>
</comment>
<dbReference type="AlphaFoldDB" id="A0AAV3XJK5"/>
<dbReference type="SUPFAM" id="SSF53448">
    <property type="entry name" value="Nucleotide-diphospho-sugar transferases"/>
    <property type="match status" value="1"/>
</dbReference>